<proteinExistence type="predicted"/>
<keyword evidence="1" id="KW-0472">Membrane</keyword>
<feature type="transmembrane region" description="Helical" evidence="1">
    <location>
        <begin position="12"/>
        <end position="36"/>
    </location>
</feature>
<evidence type="ECO:0000313" key="3">
    <source>
        <dbReference type="Proteomes" id="UP000245535"/>
    </source>
</evidence>
<dbReference type="RefSeq" id="WP_109616701.1">
    <property type="nucleotide sequence ID" value="NZ_QGDO01000002.1"/>
</dbReference>
<gene>
    <name evidence="2" type="ORF">BC781_102105</name>
</gene>
<name>A0A315ZB89_SEDFL</name>
<accession>A0A315ZB89</accession>
<keyword evidence="1" id="KW-1133">Transmembrane helix</keyword>
<keyword evidence="3" id="KW-1185">Reference proteome</keyword>
<protein>
    <submittedName>
        <fullName evidence="2">Uncharacterized protein</fullName>
    </submittedName>
</protein>
<keyword evidence="1" id="KW-0812">Transmembrane</keyword>
<feature type="transmembrane region" description="Helical" evidence="1">
    <location>
        <begin position="42"/>
        <end position="62"/>
    </location>
</feature>
<sequence length="142" mass="16429">MEANRKNNSYDPTFDMFIGSHLSMIGILFFSFAFIAETTDPFTVGSLSIVGGTLFFGATKLLHRTYQKVCGLERIEKERIKKYILNRFGNDSSISISESELLENYEGDACFFREVLDQLSRQGRLWVHKSKKNQRFYRAFQA</sequence>
<dbReference type="AlphaFoldDB" id="A0A315ZB89"/>
<reference evidence="2 3" key="1">
    <citation type="submission" date="2018-03" db="EMBL/GenBank/DDBJ databases">
        <title>Genomic Encyclopedia of Archaeal and Bacterial Type Strains, Phase II (KMG-II): from individual species to whole genera.</title>
        <authorList>
            <person name="Goeker M."/>
        </authorList>
    </citation>
    <scope>NUCLEOTIDE SEQUENCE [LARGE SCALE GENOMIC DNA]</scope>
    <source>
        <strain evidence="2 3">DSM 28229</strain>
    </source>
</reference>
<evidence type="ECO:0000313" key="2">
    <source>
        <dbReference type="EMBL" id="PWJ42562.1"/>
    </source>
</evidence>
<dbReference type="Proteomes" id="UP000245535">
    <property type="component" value="Unassembled WGS sequence"/>
</dbReference>
<dbReference type="EMBL" id="QGDO01000002">
    <property type="protein sequence ID" value="PWJ42562.1"/>
    <property type="molecule type" value="Genomic_DNA"/>
</dbReference>
<comment type="caution">
    <text evidence="2">The sequence shown here is derived from an EMBL/GenBank/DDBJ whole genome shotgun (WGS) entry which is preliminary data.</text>
</comment>
<evidence type="ECO:0000256" key="1">
    <source>
        <dbReference type="SAM" id="Phobius"/>
    </source>
</evidence>
<organism evidence="2 3">
    <name type="scientific">Sediminitomix flava</name>
    <dbReference type="NCBI Taxonomy" id="379075"/>
    <lineage>
        <taxon>Bacteria</taxon>
        <taxon>Pseudomonadati</taxon>
        <taxon>Bacteroidota</taxon>
        <taxon>Cytophagia</taxon>
        <taxon>Cytophagales</taxon>
        <taxon>Flammeovirgaceae</taxon>
        <taxon>Sediminitomix</taxon>
    </lineage>
</organism>